<dbReference type="Proteomes" id="UP000814176">
    <property type="component" value="Unassembled WGS sequence"/>
</dbReference>
<evidence type="ECO:0000313" key="1">
    <source>
        <dbReference type="EMBL" id="KAH9831855.1"/>
    </source>
</evidence>
<dbReference type="RefSeq" id="XP_047774952.1">
    <property type="nucleotide sequence ID" value="XM_047921009.1"/>
</dbReference>
<proteinExistence type="predicted"/>
<protein>
    <submittedName>
        <fullName evidence="1">Uncharacterized protein</fullName>
    </submittedName>
</protein>
<organism evidence="1 2">
    <name type="scientific">Rhodofomes roseus</name>
    <dbReference type="NCBI Taxonomy" id="34475"/>
    <lineage>
        <taxon>Eukaryota</taxon>
        <taxon>Fungi</taxon>
        <taxon>Dikarya</taxon>
        <taxon>Basidiomycota</taxon>
        <taxon>Agaricomycotina</taxon>
        <taxon>Agaricomycetes</taxon>
        <taxon>Polyporales</taxon>
        <taxon>Rhodofomes</taxon>
    </lineage>
</organism>
<name>A0ABQ8K5Y1_9APHY</name>
<dbReference type="EMBL" id="JADCUA010000024">
    <property type="protein sequence ID" value="KAH9831855.1"/>
    <property type="molecule type" value="Genomic_DNA"/>
</dbReference>
<accession>A0ABQ8K5Y1</accession>
<gene>
    <name evidence="1" type="ORF">C8Q71DRAFT_714938</name>
</gene>
<evidence type="ECO:0000313" key="2">
    <source>
        <dbReference type="Proteomes" id="UP000814176"/>
    </source>
</evidence>
<reference evidence="1 2" key="1">
    <citation type="journal article" date="2021" name="Environ. Microbiol.">
        <title>Gene family expansions and transcriptome signatures uncover fungal adaptations to wood decay.</title>
        <authorList>
            <person name="Hage H."/>
            <person name="Miyauchi S."/>
            <person name="Viragh M."/>
            <person name="Drula E."/>
            <person name="Min B."/>
            <person name="Chaduli D."/>
            <person name="Navarro D."/>
            <person name="Favel A."/>
            <person name="Norest M."/>
            <person name="Lesage-Meessen L."/>
            <person name="Balint B."/>
            <person name="Merenyi Z."/>
            <person name="de Eugenio L."/>
            <person name="Morin E."/>
            <person name="Martinez A.T."/>
            <person name="Baldrian P."/>
            <person name="Stursova M."/>
            <person name="Martinez M.J."/>
            <person name="Novotny C."/>
            <person name="Magnuson J.K."/>
            <person name="Spatafora J.W."/>
            <person name="Maurice S."/>
            <person name="Pangilinan J."/>
            <person name="Andreopoulos W."/>
            <person name="LaButti K."/>
            <person name="Hundley H."/>
            <person name="Na H."/>
            <person name="Kuo A."/>
            <person name="Barry K."/>
            <person name="Lipzen A."/>
            <person name="Henrissat B."/>
            <person name="Riley R."/>
            <person name="Ahrendt S."/>
            <person name="Nagy L.G."/>
            <person name="Grigoriev I.V."/>
            <person name="Martin F."/>
            <person name="Rosso M.N."/>
        </authorList>
    </citation>
    <scope>NUCLEOTIDE SEQUENCE [LARGE SCALE GENOMIC DNA]</scope>
    <source>
        <strain evidence="1 2">CIRM-BRFM 1785</strain>
    </source>
</reference>
<keyword evidence="2" id="KW-1185">Reference proteome</keyword>
<sequence length="216" mass="25060">MMKTDVLFSSPRLRFSRAQQEAILAWGKDLGARDVPSLYGVEKFQREALESLGNPTVKVTATSGNVYYRNTIRDTIAKDYAHPDTRREIHCHPQLVQTKAVSQAWHSKKWLVDAPDFLLTPMVRLKGKDFYVDELVHCADGRWFIPTRFFEMEDRALWAVGYVVERRAHVVCHQLVLHSVGHPIECPHFVHCRTVYSSRTQRRSWRVKIFNPIGLT</sequence>
<comment type="caution">
    <text evidence="1">The sequence shown here is derived from an EMBL/GenBank/DDBJ whole genome shotgun (WGS) entry which is preliminary data.</text>
</comment>
<dbReference type="GeneID" id="72001741"/>